<dbReference type="Pfam" id="PF01546">
    <property type="entry name" value="Peptidase_M20"/>
    <property type="match status" value="1"/>
</dbReference>
<comment type="similarity">
    <text evidence="1">Belongs to the peptidase M20A family.</text>
</comment>
<proteinExistence type="inferred from homology"/>
<dbReference type="Proteomes" id="UP001172159">
    <property type="component" value="Unassembled WGS sequence"/>
</dbReference>
<dbReference type="Gene3D" id="3.30.70.360">
    <property type="match status" value="1"/>
</dbReference>
<comment type="caution">
    <text evidence="3">The sequence shown here is derived from an EMBL/GenBank/DDBJ whole genome shotgun (WGS) entry which is preliminary data.</text>
</comment>
<reference evidence="3" key="1">
    <citation type="submission" date="2023-06" db="EMBL/GenBank/DDBJ databases">
        <title>Genome-scale phylogeny and comparative genomics of the fungal order Sordariales.</title>
        <authorList>
            <consortium name="Lawrence Berkeley National Laboratory"/>
            <person name="Hensen N."/>
            <person name="Bonometti L."/>
            <person name="Westerberg I."/>
            <person name="Brannstrom I.O."/>
            <person name="Guillou S."/>
            <person name="Cros-Aarteil S."/>
            <person name="Calhoun S."/>
            <person name="Haridas S."/>
            <person name="Kuo A."/>
            <person name="Mondo S."/>
            <person name="Pangilinan J."/>
            <person name="Riley R."/>
            <person name="Labutti K."/>
            <person name="Andreopoulos B."/>
            <person name="Lipzen A."/>
            <person name="Chen C."/>
            <person name="Yanf M."/>
            <person name="Daum C."/>
            <person name="Ng V."/>
            <person name="Clum A."/>
            <person name="Steindorff A."/>
            <person name="Ohm R."/>
            <person name="Martin F."/>
            <person name="Silar P."/>
            <person name="Natvig D."/>
            <person name="Lalanne C."/>
            <person name="Gautier V."/>
            <person name="Ament-Velasquez S.L."/>
            <person name="Kruys A."/>
            <person name="Hutchinson M.I."/>
            <person name="Powell A.J."/>
            <person name="Barry K."/>
            <person name="Miller A.N."/>
            <person name="Grigoriev I.V."/>
            <person name="Debuchy R."/>
            <person name="Gladieux P."/>
            <person name="Thoren M.H."/>
            <person name="Johannesson H."/>
        </authorList>
    </citation>
    <scope>NUCLEOTIDE SEQUENCE</scope>
    <source>
        <strain evidence="3">CBS 540.89</strain>
    </source>
</reference>
<dbReference type="InterPro" id="IPR017439">
    <property type="entry name" value="Amidohydrolase"/>
</dbReference>
<feature type="binding site" evidence="2">
    <location>
        <position position="125"/>
    </location>
    <ligand>
        <name>Mn(2+)</name>
        <dbReference type="ChEBI" id="CHEBI:29035"/>
        <label>2</label>
    </ligand>
</feature>
<accession>A0AA40ASQ6</accession>
<evidence type="ECO:0000313" key="3">
    <source>
        <dbReference type="EMBL" id="KAK0721256.1"/>
    </source>
</evidence>
<dbReference type="Gene3D" id="3.40.630.10">
    <property type="entry name" value="Zn peptidases"/>
    <property type="match status" value="1"/>
</dbReference>
<evidence type="ECO:0008006" key="5">
    <source>
        <dbReference type="Google" id="ProtNLM"/>
    </source>
</evidence>
<feature type="binding site" evidence="2">
    <location>
        <position position="188"/>
    </location>
    <ligand>
        <name>Mn(2+)</name>
        <dbReference type="ChEBI" id="CHEBI:29035"/>
        <label>2</label>
    </ligand>
</feature>
<dbReference type="InterPro" id="IPR002933">
    <property type="entry name" value="Peptidase_M20"/>
</dbReference>
<evidence type="ECO:0000256" key="1">
    <source>
        <dbReference type="ARBA" id="ARBA00006247"/>
    </source>
</evidence>
<dbReference type="GO" id="GO:0046872">
    <property type="term" value="F:metal ion binding"/>
    <property type="evidence" value="ECO:0007669"/>
    <property type="project" value="UniProtKB-KW"/>
</dbReference>
<dbReference type="GO" id="GO:0016787">
    <property type="term" value="F:hydrolase activity"/>
    <property type="evidence" value="ECO:0007669"/>
    <property type="project" value="InterPro"/>
</dbReference>
<keyword evidence="4" id="KW-1185">Reference proteome</keyword>
<dbReference type="AlphaFoldDB" id="A0AA40ASQ6"/>
<dbReference type="NCBIfam" id="TIGR01891">
    <property type="entry name" value="amidohydrolases"/>
    <property type="match status" value="1"/>
</dbReference>
<name>A0AA40ASQ6_9PEZI</name>
<sequence>MTGSIPQHPIPHPELLRAVIESHRPDIGPYADFYRHIHQHPEISGKEIKTSELVASHLRGLGYTVHSGIGGYGVVGVLENGPGKVILMRAELDALPILEQTSVPYRSEHRMIDRYGNERPVMHACGHDMNMAALLMASSLLKAASQRWTGTLLVVFQPDEEETGGAQAMVDDGLYDLVPVPDLMLAQHVVSSDAGTVAIRSGPVLVAADSLRVRVIGGPCEGSANPQVCVDPIPLSMRIISGLQDAVTNEIGNEDATVACWGFHAGEPGNDYVAYADILLDIKTIEPDVRLRVLDIVKRSFLEECRSAGVPRDPEFNHTVRAPLTSNDDAIAGPLAQAFKGYFAESVVDMPFTRACEDFSILAAAHKVPYAYWNFGGTPRGMEKPVPSNHSPFFAPELHTTLKTGADAMALAALTFLAETP</sequence>
<dbReference type="InterPro" id="IPR036264">
    <property type="entry name" value="Bact_exopeptidase_dim_dom"/>
</dbReference>
<comment type="cofactor">
    <cofactor evidence="2">
        <name>Mn(2+)</name>
        <dbReference type="ChEBI" id="CHEBI:29035"/>
    </cofactor>
    <text evidence="2">The Mn(2+) ion enhances activity.</text>
</comment>
<dbReference type="PANTHER" id="PTHR11014:SF63">
    <property type="entry name" value="METALLOPEPTIDASE, PUTATIVE (AFU_ORTHOLOGUE AFUA_6G09600)-RELATED"/>
    <property type="match status" value="1"/>
</dbReference>
<keyword evidence="2" id="KW-0464">Manganese</keyword>
<organism evidence="3 4">
    <name type="scientific">Apiosordaria backusii</name>
    <dbReference type="NCBI Taxonomy" id="314023"/>
    <lineage>
        <taxon>Eukaryota</taxon>
        <taxon>Fungi</taxon>
        <taxon>Dikarya</taxon>
        <taxon>Ascomycota</taxon>
        <taxon>Pezizomycotina</taxon>
        <taxon>Sordariomycetes</taxon>
        <taxon>Sordariomycetidae</taxon>
        <taxon>Sordariales</taxon>
        <taxon>Lasiosphaeriaceae</taxon>
        <taxon>Apiosordaria</taxon>
    </lineage>
</organism>
<feature type="binding site" evidence="2">
    <location>
        <position position="127"/>
    </location>
    <ligand>
        <name>Mn(2+)</name>
        <dbReference type="ChEBI" id="CHEBI:29035"/>
        <label>2</label>
    </ligand>
</feature>
<dbReference type="SUPFAM" id="SSF55031">
    <property type="entry name" value="Bacterial exopeptidase dimerisation domain"/>
    <property type="match status" value="1"/>
</dbReference>
<feature type="binding site" evidence="2">
    <location>
        <position position="161"/>
    </location>
    <ligand>
        <name>Mn(2+)</name>
        <dbReference type="ChEBI" id="CHEBI:29035"/>
        <label>2</label>
    </ligand>
</feature>
<dbReference type="SUPFAM" id="SSF53187">
    <property type="entry name" value="Zn-dependent exopeptidases"/>
    <property type="match status" value="1"/>
</dbReference>
<dbReference type="EMBL" id="JAUKTV010000012">
    <property type="protein sequence ID" value="KAK0721256.1"/>
    <property type="molecule type" value="Genomic_DNA"/>
</dbReference>
<dbReference type="PANTHER" id="PTHR11014">
    <property type="entry name" value="PEPTIDASE M20 FAMILY MEMBER"/>
    <property type="match status" value="1"/>
</dbReference>
<dbReference type="PIRSF" id="PIRSF005962">
    <property type="entry name" value="Pept_M20D_amidohydro"/>
    <property type="match status" value="1"/>
</dbReference>
<gene>
    <name evidence="3" type="ORF">B0T21DRAFT_49727</name>
</gene>
<evidence type="ECO:0000256" key="2">
    <source>
        <dbReference type="PIRSR" id="PIRSR005962-1"/>
    </source>
</evidence>
<protein>
    <recommendedName>
        <fullName evidence="5">Amidohydrolase</fullName>
    </recommendedName>
</protein>
<keyword evidence="2" id="KW-0479">Metal-binding</keyword>
<evidence type="ECO:0000313" key="4">
    <source>
        <dbReference type="Proteomes" id="UP001172159"/>
    </source>
</evidence>
<feature type="binding site" evidence="2">
    <location>
        <position position="390"/>
    </location>
    <ligand>
        <name>Mn(2+)</name>
        <dbReference type="ChEBI" id="CHEBI:29035"/>
        <label>2</label>
    </ligand>
</feature>